<dbReference type="SUPFAM" id="SSF52402">
    <property type="entry name" value="Adenine nucleotide alpha hydrolases-like"/>
    <property type="match status" value="1"/>
</dbReference>
<dbReference type="Gene3D" id="3.40.50.620">
    <property type="entry name" value="HUPs"/>
    <property type="match status" value="2"/>
</dbReference>
<evidence type="ECO:0000313" key="2">
    <source>
        <dbReference type="EMBL" id="GGM41434.1"/>
    </source>
</evidence>
<comment type="caution">
    <text evidence="2">The sequence shown here is derived from an EMBL/GenBank/DDBJ whole genome shotgun (WGS) entry which is preliminary data.</text>
</comment>
<dbReference type="InterPro" id="IPR014729">
    <property type="entry name" value="Rossmann-like_a/b/a_fold"/>
</dbReference>
<dbReference type="Proteomes" id="UP000637578">
    <property type="component" value="Unassembled WGS sequence"/>
</dbReference>
<keyword evidence="3" id="KW-1185">Reference proteome</keyword>
<reference evidence="2" key="1">
    <citation type="journal article" date="2014" name="Int. J. Syst. Evol. Microbiol.">
        <title>Complete genome sequence of Corynebacterium casei LMG S-19264T (=DSM 44701T), isolated from a smear-ripened cheese.</title>
        <authorList>
            <consortium name="US DOE Joint Genome Institute (JGI-PGF)"/>
            <person name="Walter F."/>
            <person name="Albersmeier A."/>
            <person name="Kalinowski J."/>
            <person name="Ruckert C."/>
        </authorList>
    </citation>
    <scope>NUCLEOTIDE SEQUENCE</scope>
    <source>
        <strain evidence="2">CGMCC 4.5737</strain>
    </source>
</reference>
<accession>A0A8J3C6K5</accession>
<dbReference type="AlphaFoldDB" id="A0A8J3C6K5"/>
<dbReference type="GO" id="GO:0006529">
    <property type="term" value="P:asparagine biosynthetic process"/>
    <property type="evidence" value="ECO:0007669"/>
    <property type="project" value="InterPro"/>
</dbReference>
<dbReference type="EMBL" id="BMMK01000003">
    <property type="protein sequence ID" value="GGM41434.1"/>
    <property type="molecule type" value="Genomic_DNA"/>
</dbReference>
<sequence>MVFPDHPDVTDLWERLRPHISCVQHHASGRPWIVGEWAEKEMSVGAAGDTRLAVLGEHRVSPGRLARLARRVSAPGDLDAFARSEPGSFHLVASVDGLVRVQSPVLRLRRVVRGATPAGQVLAASRADVLAWLLDRDVDPARVALRLLDGGIPYPIDALPLFTGLEIVALGHYLVISPAGAAREVRWWWPPEPSRPLREGALLLRDALVEAVHLRAAHLSNASCDLGGVDSTAVCSLLAGERLPVRAWTVASPDPFDEDLSYAGKTSAALGIEHEVIGAGEMPVVYDGLGDGAPVVDEPSLLMIEESRCHALFAAVASRGSQAHFGGYGGDELLHGEPAWFRHYLRTNPGLAIRNIRGSRANGRWPWRATLRQLLDRRPYGQWLRGFAHALDQGPADEHEPVLDWSYPARFAPWTTAEAVQAARDLVLRAAADAEPLAPSHGMHRELAMMASCSRLLSHQHALAARHDLTLHAVFYDMRVIEAGLSVRPQERISRWQYKPLLAEAMRGTVPEVSLHRATKAEGSAVEYQGIWRNRQALLDYFNRPVLAELGLLDRNRFRDLLERTPPTDPVFATQLGPTVAAEVWLRQHHHSP</sequence>
<feature type="domain" description="Asparagine synthetase" evidence="1">
    <location>
        <begin position="204"/>
        <end position="586"/>
    </location>
</feature>
<dbReference type="InterPro" id="IPR001962">
    <property type="entry name" value="Asn_synthase"/>
</dbReference>
<evidence type="ECO:0000259" key="1">
    <source>
        <dbReference type="Pfam" id="PF00733"/>
    </source>
</evidence>
<protein>
    <recommendedName>
        <fullName evidence="1">Asparagine synthetase domain-containing protein</fullName>
    </recommendedName>
</protein>
<gene>
    <name evidence="2" type="ORF">GCM10012275_10550</name>
</gene>
<organism evidence="2 3">
    <name type="scientific">Longimycelium tulufanense</name>
    <dbReference type="NCBI Taxonomy" id="907463"/>
    <lineage>
        <taxon>Bacteria</taxon>
        <taxon>Bacillati</taxon>
        <taxon>Actinomycetota</taxon>
        <taxon>Actinomycetes</taxon>
        <taxon>Pseudonocardiales</taxon>
        <taxon>Pseudonocardiaceae</taxon>
        <taxon>Longimycelium</taxon>
    </lineage>
</organism>
<dbReference type="GO" id="GO:0004066">
    <property type="term" value="F:asparagine synthase (glutamine-hydrolyzing) activity"/>
    <property type="evidence" value="ECO:0007669"/>
    <property type="project" value="InterPro"/>
</dbReference>
<dbReference type="Pfam" id="PF00733">
    <property type="entry name" value="Asn_synthase"/>
    <property type="match status" value="1"/>
</dbReference>
<evidence type="ECO:0000313" key="3">
    <source>
        <dbReference type="Proteomes" id="UP000637578"/>
    </source>
</evidence>
<proteinExistence type="predicted"/>
<reference evidence="2" key="2">
    <citation type="submission" date="2020-09" db="EMBL/GenBank/DDBJ databases">
        <authorList>
            <person name="Sun Q."/>
            <person name="Zhou Y."/>
        </authorList>
    </citation>
    <scope>NUCLEOTIDE SEQUENCE</scope>
    <source>
        <strain evidence="2">CGMCC 4.5737</strain>
    </source>
</reference>
<name>A0A8J3C6K5_9PSEU</name>